<evidence type="ECO:0000256" key="2">
    <source>
        <dbReference type="ARBA" id="ARBA00022741"/>
    </source>
</evidence>
<dbReference type="RefSeq" id="WP_254267139.1">
    <property type="nucleotide sequence ID" value="NZ_CP100400.1"/>
</dbReference>
<proteinExistence type="inferred from homology"/>
<dbReference type="Pfam" id="PF22660">
    <property type="entry name" value="RS_preATP-grasp-like"/>
    <property type="match status" value="1"/>
</dbReference>
<dbReference type="InterPro" id="IPR016185">
    <property type="entry name" value="PreATP-grasp_dom_sf"/>
</dbReference>
<dbReference type="GeneID" id="73045565"/>
<dbReference type="GO" id="GO:0006189">
    <property type="term" value="P:'de novo' IMP biosynthetic process"/>
    <property type="evidence" value="ECO:0007669"/>
    <property type="project" value="UniProtKB-UniRule"/>
</dbReference>
<evidence type="ECO:0000259" key="8">
    <source>
        <dbReference type="PROSITE" id="PS50975"/>
    </source>
</evidence>
<dbReference type="Gene3D" id="3.30.1490.20">
    <property type="entry name" value="ATP-grasp fold, A domain"/>
    <property type="match status" value="1"/>
</dbReference>
<dbReference type="GO" id="GO:0005524">
    <property type="term" value="F:ATP binding"/>
    <property type="evidence" value="ECO:0007669"/>
    <property type="project" value="UniProtKB-UniRule"/>
</dbReference>
<dbReference type="EMBL" id="JBHSHT010000001">
    <property type="protein sequence ID" value="MFC4823385.1"/>
    <property type="molecule type" value="Genomic_DNA"/>
</dbReference>
<dbReference type="Pfam" id="PF17769">
    <property type="entry name" value="PurK_C"/>
    <property type="match status" value="1"/>
</dbReference>
<accession>A0ABD5PY06</accession>
<dbReference type="InterPro" id="IPR005875">
    <property type="entry name" value="PurK"/>
</dbReference>
<dbReference type="InterPro" id="IPR003135">
    <property type="entry name" value="ATP-grasp_carboxylate-amine"/>
</dbReference>
<feature type="binding site" evidence="6">
    <location>
        <position position="194"/>
    </location>
    <ligand>
        <name>ATP</name>
        <dbReference type="ChEBI" id="CHEBI:30616"/>
    </ligand>
</feature>
<dbReference type="GO" id="GO:0004638">
    <property type="term" value="F:phosphoribosylaminoimidazole carboxylase activity"/>
    <property type="evidence" value="ECO:0007669"/>
    <property type="project" value="UniProtKB-ARBA"/>
</dbReference>
<dbReference type="SUPFAM" id="SSF51246">
    <property type="entry name" value="Rudiment single hybrid motif"/>
    <property type="match status" value="1"/>
</dbReference>
<evidence type="ECO:0000256" key="6">
    <source>
        <dbReference type="HAMAP-Rule" id="MF_01928"/>
    </source>
</evidence>
<gene>
    <name evidence="6" type="primary">purK</name>
    <name evidence="9" type="ORF">ACFO9K_03830</name>
</gene>
<keyword evidence="4 6" id="KW-0067">ATP-binding</keyword>
<dbReference type="InterPro" id="IPR040686">
    <property type="entry name" value="PurK_C"/>
</dbReference>
<evidence type="ECO:0000256" key="3">
    <source>
        <dbReference type="ARBA" id="ARBA00022755"/>
    </source>
</evidence>
<organism evidence="9 10">
    <name type="scientific">Halorussus aquaticus</name>
    <dbReference type="NCBI Taxonomy" id="2953748"/>
    <lineage>
        <taxon>Archaea</taxon>
        <taxon>Methanobacteriati</taxon>
        <taxon>Methanobacteriota</taxon>
        <taxon>Stenosarchaea group</taxon>
        <taxon>Halobacteria</taxon>
        <taxon>Halobacteriales</taxon>
        <taxon>Haladaptataceae</taxon>
        <taxon>Halorussus</taxon>
    </lineage>
</organism>
<dbReference type="PANTHER" id="PTHR11609">
    <property type="entry name" value="PURINE BIOSYNTHESIS PROTEIN 6/7, PUR6/7"/>
    <property type="match status" value="1"/>
</dbReference>
<feature type="binding site" evidence="6">
    <location>
        <position position="216"/>
    </location>
    <ligand>
        <name>ATP</name>
        <dbReference type="ChEBI" id="CHEBI:30616"/>
    </ligand>
</feature>
<dbReference type="InterPro" id="IPR013815">
    <property type="entry name" value="ATP_grasp_subdomain_1"/>
</dbReference>
<dbReference type="AlphaFoldDB" id="A0ABD5PY06"/>
<dbReference type="SUPFAM" id="SSF56059">
    <property type="entry name" value="Glutathione synthetase ATP-binding domain-like"/>
    <property type="match status" value="1"/>
</dbReference>
<evidence type="ECO:0000256" key="4">
    <source>
        <dbReference type="ARBA" id="ARBA00022840"/>
    </source>
</evidence>
<dbReference type="Pfam" id="PF02222">
    <property type="entry name" value="ATP-grasp"/>
    <property type="match status" value="2"/>
</dbReference>
<feature type="compositionally biased region" description="Basic and acidic residues" evidence="7">
    <location>
        <begin position="285"/>
        <end position="295"/>
    </location>
</feature>
<keyword evidence="1 6" id="KW-0436">Ligase</keyword>
<sequence length="423" mass="45605">MTDTETLGVVGGGQLGRMLAEAATPLGVEIVVLDPTPDCPASPVARDQIVGEFTDEEAVRELAARSDYLTYEIELADPDLLESVEAEYDVPVNPDPETLRTIQDKLVQNRTLAEAGVPVPEFRRVDDRADLEAALDEFGYPVMLKAREGGYDGRGNVPVEDESDVDEALAEIDAATDADGVHAVVEEFVDFEREVSVIGVEGTDESATFPLGENVHREEILRETVVPARTDDAVAERAREVAEDVLDLLSGRGVYGIEMFETSEARSASNASSAEQSSADSRAAVPRDDGDEPRADGEILVNEIAPRPHNSGHYTIEGALTSQFEQHARAVTGRPLGATDLRSPVASANFLGGGEERRPAAHSGDDAILSHPGASLHWYGKHEVYPLRKMGHLTVVGGRDSRDGDVDDLLRTARDLRDGVTFE</sequence>
<keyword evidence="5" id="KW-0460">Magnesium</keyword>
<evidence type="ECO:0000256" key="5">
    <source>
        <dbReference type="ARBA" id="ARBA00022842"/>
    </source>
</evidence>
<dbReference type="PROSITE" id="PS50975">
    <property type="entry name" value="ATP_GRASP"/>
    <property type="match status" value="1"/>
</dbReference>
<keyword evidence="3 6" id="KW-0658">Purine biosynthesis</keyword>
<keyword evidence="2 6" id="KW-0547">Nucleotide-binding</keyword>
<evidence type="ECO:0000313" key="10">
    <source>
        <dbReference type="Proteomes" id="UP001595945"/>
    </source>
</evidence>
<protein>
    <recommendedName>
        <fullName evidence="6">N5-carboxyaminoimidazole ribonucleotide synthase</fullName>
        <shortName evidence="6">N5-CAIR synthase</shortName>
        <ecNumber evidence="6">6.3.4.18</ecNumber>
    </recommendedName>
    <alternativeName>
        <fullName evidence="6">5-(carboxyamino)imidazole ribonucleotide synthetase</fullName>
    </alternativeName>
</protein>
<feature type="binding site" evidence="6">
    <location>
        <position position="105"/>
    </location>
    <ligand>
        <name>ATP</name>
        <dbReference type="ChEBI" id="CHEBI:30616"/>
    </ligand>
</feature>
<comment type="catalytic activity">
    <reaction evidence="6">
        <text>5-amino-1-(5-phospho-beta-D-ribosyl)imidazole + hydrogencarbonate + ATP = 5-carboxyamino-1-(5-phospho-D-ribosyl)imidazole + ADP + phosphate + 2 H(+)</text>
        <dbReference type="Rhea" id="RHEA:19317"/>
        <dbReference type="ChEBI" id="CHEBI:15378"/>
        <dbReference type="ChEBI" id="CHEBI:17544"/>
        <dbReference type="ChEBI" id="CHEBI:30616"/>
        <dbReference type="ChEBI" id="CHEBI:43474"/>
        <dbReference type="ChEBI" id="CHEBI:58730"/>
        <dbReference type="ChEBI" id="CHEBI:137981"/>
        <dbReference type="ChEBI" id="CHEBI:456216"/>
        <dbReference type="EC" id="6.3.4.18"/>
    </reaction>
</comment>
<reference evidence="9 10" key="1">
    <citation type="journal article" date="2019" name="Int. J. Syst. Evol. Microbiol.">
        <title>The Global Catalogue of Microorganisms (GCM) 10K type strain sequencing project: providing services to taxonomists for standard genome sequencing and annotation.</title>
        <authorList>
            <consortium name="The Broad Institute Genomics Platform"/>
            <consortium name="The Broad Institute Genome Sequencing Center for Infectious Disease"/>
            <person name="Wu L."/>
            <person name="Ma J."/>
        </authorList>
    </citation>
    <scope>NUCLEOTIDE SEQUENCE [LARGE SCALE GENOMIC DNA]</scope>
    <source>
        <strain evidence="9 10">XZYJ18</strain>
    </source>
</reference>
<name>A0ABD5PY06_9EURY</name>
<feature type="domain" description="ATP-grasp" evidence="8">
    <location>
        <begin position="109"/>
        <end position="332"/>
    </location>
</feature>
<comment type="caution">
    <text evidence="9">The sequence shown here is derived from an EMBL/GenBank/DDBJ whole genome shotgun (WGS) entry which is preliminary data.</text>
</comment>
<comment type="subunit">
    <text evidence="6">Homodimer.</text>
</comment>
<dbReference type="HAMAP" id="MF_01928">
    <property type="entry name" value="PurK"/>
    <property type="match status" value="1"/>
</dbReference>
<comment type="function">
    <text evidence="6">Catalyzes the ATP-dependent conversion of 5-aminoimidazole ribonucleotide (AIR) and HCO(3)(-) to N5-carboxyaminoimidazole ribonucleotide (N5-CAIR).</text>
</comment>
<dbReference type="Proteomes" id="UP001595945">
    <property type="component" value="Unassembled WGS sequence"/>
</dbReference>
<dbReference type="GO" id="GO:0034028">
    <property type="term" value="F:5-(carboxyamino)imidazole ribonucleotide synthase activity"/>
    <property type="evidence" value="ECO:0007669"/>
    <property type="project" value="UniProtKB-UniRule"/>
</dbReference>
<dbReference type="Gene3D" id="3.30.470.20">
    <property type="entry name" value="ATP-grasp fold, B domain"/>
    <property type="match status" value="1"/>
</dbReference>
<dbReference type="InterPro" id="IPR011761">
    <property type="entry name" value="ATP-grasp"/>
</dbReference>
<evidence type="ECO:0000256" key="7">
    <source>
        <dbReference type="SAM" id="MobiDB-lite"/>
    </source>
</evidence>
<dbReference type="InterPro" id="IPR054350">
    <property type="entry name" value="PurT/PurK_preATP-grasp"/>
</dbReference>
<feature type="binding site" evidence="6">
    <location>
        <position position="145"/>
    </location>
    <ligand>
        <name>ATP</name>
        <dbReference type="ChEBI" id="CHEBI:30616"/>
    </ligand>
</feature>
<dbReference type="Gene3D" id="3.40.50.20">
    <property type="match status" value="1"/>
</dbReference>
<evidence type="ECO:0000256" key="1">
    <source>
        <dbReference type="ARBA" id="ARBA00022598"/>
    </source>
</evidence>
<dbReference type="InterPro" id="IPR011054">
    <property type="entry name" value="Rudment_hybrid_motif"/>
</dbReference>
<comment type="caution">
    <text evidence="6">Lacks conserved residue(s) required for the propagation of feature annotation.</text>
</comment>
<dbReference type="SUPFAM" id="SSF52440">
    <property type="entry name" value="PreATP-grasp domain"/>
    <property type="match status" value="1"/>
</dbReference>
<feature type="region of interest" description="Disordered" evidence="7">
    <location>
        <begin position="264"/>
        <end position="295"/>
    </location>
</feature>
<comment type="similarity">
    <text evidence="6">Belongs to the PurK/PurT family.</text>
</comment>
<keyword evidence="10" id="KW-1185">Reference proteome</keyword>
<feature type="compositionally biased region" description="Low complexity" evidence="7">
    <location>
        <begin position="265"/>
        <end position="284"/>
    </location>
</feature>
<evidence type="ECO:0000313" key="9">
    <source>
        <dbReference type="EMBL" id="MFC4823385.1"/>
    </source>
</evidence>
<dbReference type="EC" id="6.3.4.18" evidence="6"/>
<dbReference type="PANTHER" id="PTHR11609:SF5">
    <property type="entry name" value="PHOSPHORIBOSYLAMINOIMIDAZOLE CARBOXYLASE"/>
    <property type="match status" value="1"/>
</dbReference>
<feature type="binding site" evidence="6">
    <location>
        <begin position="302"/>
        <end position="303"/>
    </location>
    <ligand>
        <name>ATP</name>
        <dbReference type="ChEBI" id="CHEBI:30616"/>
    </ligand>
</feature>
<feature type="binding site" evidence="6">
    <location>
        <begin position="186"/>
        <end position="189"/>
    </location>
    <ligand>
        <name>ATP</name>
        <dbReference type="ChEBI" id="CHEBI:30616"/>
    </ligand>
</feature>
<dbReference type="FunFam" id="3.30.1490.20:FF:000015">
    <property type="entry name" value="N5-carboxyaminoimidazole ribonucleotide synthase"/>
    <property type="match status" value="1"/>
</dbReference>
<comment type="pathway">
    <text evidence="6">Purine metabolism; IMP biosynthesis via de novo pathway; 5-amino-1-(5-phospho-D-ribosyl)imidazole-4-carboxylate from 5-amino-1-(5-phospho-D-ribosyl)imidazole (N5-CAIR route): step 1/2.</text>
</comment>